<dbReference type="Gene3D" id="1.10.3470.10">
    <property type="entry name" value="ABC transporter involved in vitamin B12 uptake, BtuC"/>
    <property type="match status" value="1"/>
</dbReference>
<keyword evidence="4" id="KW-1003">Cell membrane</keyword>
<feature type="transmembrane region" description="Helical" evidence="8">
    <location>
        <begin position="57"/>
        <end position="78"/>
    </location>
</feature>
<evidence type="ECO:0000313" key="9">
    <source>
        <dbReference type="EMBL" id="RBO84668.1"/>
    </source>
</evidence>
<evidence type="ECO:0000256" key="1">
    <source>
        <dbReference type="ARBA" id="ARBA00004651"/>
    </source>
</evidence>
<feature type="transmembrane region" description="Helical" evidence="8">
    <location>
        <begin position="270"/>
        <end position="289"/>
    </location>
</feature>
<feature type="transmembrane region" description="Helical" evidence="8">
    <location>
        <begin position="141"/>
        <end position="162"/>
    </location>
</feature>
<comment type="caution">
    <text evidence="9">The sequence shown here is derived from an EMBL/GenBank/DDBJ whole genome shotgun (WGS) entry which is preliminary data.</text>
</comment>
<dbReference type="PANTHER" id="PTHR30472">
    <property type="entry name" value="FERRIC ENTEROBACTIN TRANSPORT SYSTEM PERMEASE PROTEIN"/>
    <property type="match status" value="1"/>
</dbReference>
<evidence type="ECO:0000256" key="2">
    <source>
        <dbReference type="ARBA" id="ARBA00007935"/>
    </source>
</evidence>
<feature type="transmembrane region" description="Helical" evidence="8">
    <location>
        <begin position="7"/>
        <end position="29"/>
    </location>
</feature>
<dbReference type="Pfam" id="PF01032">
    <property type="entry name" value="FecCD"/>
    <property type="match status" value="1"/>
</dbReference>
<dbReference type="RefSeq" id="WP_113873319.1">
    <property type="nucleotide sequence ID" value="NZ_QNRF01000002.1"/>
</dbReference>
<dbReference type="InterPro" id="IPR000522">
    <property type="entry name" value="ABC_transptr_permease_BtuC"/>
</dbReference>
<keyword evidence="5 8" id="KW-0812">Transmembrane</keyword>
<dbReference type="GO" id="GO:0022857">
    <property type="term" value="F:transmembrane transporter activity"/>
    <property type="evidence" value="ECO:0007669"/>
    <property type="project" value="InterPro"/>
</dbReference>
<dbReference type="NCBIfam" id="NF007299">
    <property type="entry name" value="PRK09777.1"/>
    <property type="match status" value="1"/>
</dbReference>
<evidence type="ECO:0000313" key="10">
    <source>
        <dbReference type="Proteomes" id="UP000252086"/>
    </source>
</evidence>
<keyword evidence="3" id="KW-0813">Transport</keyword>
<dbReference type="InterPro" id="IPR037294">
    <property type="entry name" value="ABC_BtuC-like"/>
</dbReference>
<dbReference type="EMBL" id="QNRF01000002">
    <property type="protein sequence ID" value="RBO84668.1"/>
    <property type="molecule type" value="Genomic_DNA"/>
</dbReference>
<name>A0A366D5T6_9GAMM</name>
<protein>
    <submittedName>
        <fullName evidence="9">Iron complex transport system permease protein</fullName>
    </submittedName>
</protein>
<sequence length="320" mass="34254">MKLVSYFFILSLITLFLVIANLLFGAVSVPLDSIVDAFWDHTNPNHFTIHEYRFPRIIIALLVGAMMALAGALVQGVIRNPLASPDILGVSHGAGLAAVIYMTFFPDAAIEWLPLVALLGSFLAAIILWRLCGQHSTTVKLAITGVALAALYASCVDFLMLVKPLEINNALLWLTGSLWGRGWTQLSLLLPWLVLIPAALWLAKPLNLIHLGDEHATSLGTHTNTVRLAALAIAVGLTASCVAICGPIGFLGLVAPHLTRKLVGGRHQALLPATMLVGAILLLLADLAARTIDPPIELPAGIMTAIIGAPYFLWLLLRSK</sequence>
<dbReference type="SUPFAM" id="SSF81345">
    <property type="entry name" value="ABC transporter involved in vitamin B12 uptake, BtuC"/>
    <property type="match status" value="1"/>
</dbReference>
<dbReference type="FunFam" id="1.10.3470.10:FF:000001">
    <property type="entry name" value="Vitamin B12 ABC transporter permease BtuC"/>
    <property type="match status" value="1"/>
</dbReference>
<organism evidence="9 10">
    <name type="scientific">Marinomonas aquiplantarum</name>
    <dbReference type="NCBI Taxonomy" id="491951"/>
    <lineage>
        <taxon>Bacteria</taxon>
        <taxon>Pseudomonadati</taxon>
        <taxon>Pseudomonadota</taxon>
        <taxon>Gammaproteobacteria</taxon>
        <taxon>Oceanospirillales</taxon>
        <taxon>Oceanospirillaceae</taxon>
        <taxon>Marinomonas</taxon>
    </lineage>
</organism>
<evidence type="ECO:0000256" key="6">
    <source>
        <dbReference type="ARBA" id="ARBA00022989"/>
    </source>
</evidence>
<dbReference type="AlphaFoldDB" id="A0A366D5T6"/>
<comment type="subcellular location">
    <subcellularLocation>
        <location evidence="1">Cell membrane</location>
        <topology evidence="1">Multi-pass membrane protein</topology>
    </subcellularLocation>
</comment>
<feature type="transmembrane region" description="Helical" evidence="8">
    <location>
        <begin position="296"/>
        <end position="317"/>
    </location>
</feature>
<evidence type="ECO:0000256" key="3">
    <source>
        <dbReference type="ARBA" id="ARBA00022448"/>
    </source>
</evidence>
<feature type="transmembrane region" description="Helical" evidence="8">
    <location>
        <begin position="228"/>
        <end position="250"/>
    </location>
</feature>
<feature type="transmembrane region" description="Helical" evidence="8">
    <location>
        <begin position="182"/>
        <end position="203"/>
    </location>
</feature>
<proteinExistence type="inferred from homology"/>
<reference evidence="9 10" key="1">
    <citation type="submission" date="2018-06" db="EMBL/GenBank/DDBJ databases">
        <title>Genomic Encyclopedia of Type Strains, Phase III (KMG-III): the genomes of soil and plant-associated and newly described type strains.</title>
        <authorList>
            <person name="Whitman W."/>
        </authorList>
    </citation>
    <scope>NUCLEOTIDE SEQUENCE [LARGE SCALE GENOMIC DNA]</scope>
    <source>
        <strain evidence="9 10">CECT 7732</strain>
    </source>
</reference>
<keyword evidence="10" id="KW-1185">Reference proteome</keyword>
<evidence type="ECO:0000256" key="4">
    <source>
        <dbReference type="ARBA" id="ARBA00022475"/>
    </source>
</evidence>
<dbReference type="OrthoDB" id="9055647at2"/>
<accession>A0A366D5T6</accession>
<dbReference type="GO" id="GO:0033214">
    <property type="term" value="P:siderophore-iron import into cell"/>
    <property type="evidence" value="ECO:0007669"/>
    <property type="project" value="TreeGrafter"/>
</dbReference>
<keyword evidence="6 8" id="KW-1133">Transmembrane helix</keyword>
<gene>
    <name evidence="9" type="ORF">DFP76_10265</name>
</gene>
<feature type="transmembrane region" description="Helical" evidence="8">
    <location>
        <begin position="112"/>
        <end position="129"/>
    </location>
</feature>
<dbReference type="Proteomes" id="UP000252086">
    <property type="component" value="Unassembled WGS sequence"/>
</dbReference>
<keyword evidence="7 8" id="KW-0472">Membrane</keyword>
<evidence type="ECO:0000256" key="7">
    <source>
        <dbReference type="ARBA" id="ARBA00023136"/>
    </source>
</evidence>
<feature type="transmembrane region" description="Helical" evidence="8">
    <location>
        <begin position="87"/>
        <end position="106"/>
    </location>
</feature>
<evidence type="ECO:0000256" key="5">
    <source>
        <dbReference type="ARBA" id="ARBA00022692"/>
    </source>
</evidence>
<dbReference type="PANTHER" id="PTHR30472:SF37">
    <property type="entry name" value="FE(3+) DICITRATE TRANSPORT SYSTEM PERMEASE PROTEIN FECD-RELATED"/>
    <property type="match status" value="1"/>
</dbReference>
<comment type="similarity">
    <text evidence="2">Belongs to the binding-protein-dependent transport system permease family. FecCD subfamily.</text>
</comment>
<evidence type="ECO:0000256" key="8">
    <source>
        <dbReference type="SAM" id="Phobius"/>
    </source>
</evidence>
<dbReference type="GO" id="GO:0005886">
    <property type="term" value="C:plasma membrane"/>
    <property type="evidence" value="ECO:0007669"/>
    <property type="project" value="UniProtKB-SubCell"/>
</dbReference>
<dbReference type="CDD" id="cd06550">
    <property type="entry name" value="TM_ABC_iron-siderophores_like"/>
    <property type="match status" value="1"/>
</dbReference>